<keyword evidence="2" id="KW-0732">Signal</keyword>
<sequence length="484" mass="50943">MKGSLTSGRRRRAVRTGAVALLVVLAPGMAACGEQRSPGAGKEVTTPATAGAHSSPAGVKHPQGTKLEITAAMRTYYLPRSTGSDANDEPTEYQVNLQSTGWTGAKPSVVKDVKVHFDLSVFKNIATVRWINQGNRHPDTCVRSGDELTCDLKDVELGASFSPFAVSVLPGAPKGPAGALHITVTSANAPTVRHTTDIVVGAPRLTARQDKPLTGVKPGSEVPLTPAFGNKGDTDVDDDILVTVRATEATLRPQYRNCRYDKPVAPTKAECTFPGPLRVGAAYETDGPLTAVADATAMHGKLTYAVYRAHDRLDARYPGEQLPATAVRGTGAPLGLRSIDGSGTEFTTSAHWKAEMAGGELTFDTDQIHDVQAVGFAIKGKVGEVVEVDVPWPRNFGEGDVRVTLPEGVSPAPVNPEEHPSEMTFCRPADGGASCSWGPHGTTMVVRIDERVDGARGTVSAPSDPAADPNQENNSAPVTVEYTG</sequence>
<comment type="caution">
    <text evidence="3">The sequence shown here is derived from an EMBL/GenBank/DDBJ whole genome shotgun (WGS) entry which is preliminary data.</text>
</comment>
<feature type="signal peptide" evidence="2">
    <location>
        <begin position="1"/>
        <end position="30"/>
    </location>
</feature>
<proteinExistence type="predicted"/>
<feature type="chain" id="PRO_5043971610" evidence="2">
    <location>
        <begin position="31"/>
        <end position="484"/>
    </location>
</feature>
<evidence type="ECO:0000256" key="2">
    <source>
        <dbReference type="SAM" id="SignalP"/>
    </source>
</evidence>
<dbReference type="EMBL" id="BHXC01000006">
    <property type="protein sequence ID" value="GCB90789.1"/>
    <property type="molecule type" value="Genomic_DNA"/>
</dbReference>
<feature type="region of interest" description="Disordered" evidence="1">
    <location>
        <begin position="210"/>
        <end position="230"/>
    </location>
</feature>
<dbReference type="eggNOG" id="ENOG503426H">
    <property type="taxonomic scope" value="Bacteria"/>
</dbReference>
<gene>
    <name evidence="3" type="ORF">SALB_03497</name>
</gene>
<reference evidence="3 4" key="1">
    <citation type="journal article" date="2019" name="Microbiol. Resour. Announc.">
        <title>Draft Genome Sequence of the Most Traditional epsilon-Poly-l-Lysine Producer, Streptomyces albulus NBRC14147.</title>
        <authorList>
            <person name="Yamanaka K."/>
            <person name="Hamano Y."/>
        </authorList>
    </citation>
    <scope>NUCLEOTIDE SEQUENCE [LARGE SCALE GENOMIC DNA]</scope>
    <source>
        <strain evidence="3 4">NBRC 14147</strain>
    </source>
</reference>
<evidence type="ECO:0000313" key="3">
    <source>
        <dbReference type="EMBL" id="GCB90789.1"/>
    </source>
</evidence>
<dbReference type="Proteomes" id="UP000288351">
    <property type="component" value="Unassembled WGS sequence"/>
</dbReference>
<organism evidence="3 4">
    <name type="scientific">Streptomyces noursei</name>
    <name type="common">Streptomyces albulus</name>
    <dbReference type="NCBI Taxonomy" id="1971"/>
    <lineage>
        <taxon>Bacteria</taxon>
        <taxon>Bacillati</taxon>
        <taxon>Actinomycetota</taxon>
        <taxon>Actinomycetes</taxon>
        <taxon>Kitasatosporales</taxon>
        <taxon>Streptomycetaceae</taxon>
        <taxon>Streptomyces</taxon>
    </lineage>
</organism>
<feature type="region of interest" description="Disordered" evidence="1">
    <location>
        <begin position="35"/>
        <end position="62"/>
    </location>
</feature>
<evidence type="ECO:0000313" key="4">
    <source>
        <dbReference type="Proteomes" id="UP000288351"/>
    </source>
</evidence>
<name>A0A059VV09_STRNR</name>
<dbReference type="AlphaFoldDB" id="A0A059VV09"/>
<protein>
    <submittedName>
        <fullName evidence="3">Uncharacterized protein</fullName>
    </submittedName>
</protein>
<dbReference type="PROSITE" id="PS51257">
    <property type="entry name" value="PROKAR_LIPOPROTEIN"/>
    <property type="match status" value="1"/>
</dbReference>
<feature type="region of interest" description="Disordered" evidence="1">
    <location>
        <begin position="455"/>
        <end position="484"/>
    </location>
</feature>
<evidence type="ECO:0000256" key="1">
    <source>
        <dbReference type="SAM" id="MobiDB-lite"/>
    </source>
</evidence>
<accession>A0A059VV09</accession>